<accession>A0A2V1J1C7</accession>
<protein>
    <submittedName>
        <fullName evidence="4">M23 family peptidase</fullName>
    </submittedName>
</protein>
<feature type="domain" description="M23ase beta-sheet core" evidence="3">
    <location>
        <begin position="123"/>
        <end position="218"/>
    </location>
</feature>
<feature type="chain" id="PRO_5016081062" evidence="2">
    <location>
        <begin position="25"/>
        <end position="269"/>
    </location>
</feature>
<evidence type="ECO:0000313" key="4">
    <source>
        <dbReference type="EMBL" id="PWB09795.1"/>
    </source>
</evidence>
<dbReference type="EMBL" id="PUBV01000001">
    <property type="protein sequence ID" value="PWB09795.1"/>
    <property type="molecule type" value="Genomic_DNA"/>
</dbReference>
<gene>
    <name evidence="4" type="ORF">C5O25_00890</name>
</gene>
<dbReference type="Gene3D" id="2.70.70.10">
    <property type="entry name" value="Glucose Permease (Domain IIA)"/>
    <property type="match status" value="1"/>
</dbReference>
<dbReference type="Pfam" id="PF01551">
    <property type="entry name" value="Peptidase_M23"/>
    <property type="match status" value="1"/>
</dbReference>
<keyword evidence="2" id="KW-0732">Signal</keyword>
<proteinExistence type="predicted"/>
<dbReference type="GeneID" id="93424317"/>
<evidence type="ECO:0000313" key="5">
    <source>
        <dbReference type="Proteomes" id="UP000244925"/>
    </source>
</evidence>
<dbReference type="SUPFAM" id="SSF51261">
    <property type="entry name" value="Duplicated hybrid motif"/>
    <property type="match status" value="1"/>
</dbReference>
<name>A0A2V1J1C7_9BACT</name>
<dbReference type="InterPro" id="IPR050570">
    <property type="entry name" value="Cell_wall_metabolism_enzyme"/>
</dbReference>
<reference evidence="5" key="1">
    <citation type="submission" date="2018-02" db="EMBL/GenBank/DDBJ databases">
        <authorList>
            <person name="Clavel T."/>
            <person name="Strowig T."/>
        </authorList>
    </citation>
    <scope>NUCLEOTIDE SEQUENCE [LARGE SCALE GENOMIC DNA]</scope>
    <source>
        <strain evidence="5">DSM 100764</strain>
    </source>
</reference>
<dbReference type="InterPro" id="IPR011055">
    <property type="entry name" value="Dup_hybrid_motif"/>
</dbReference>
<feature type="region of interest" description="Disordered" evidence="1">
    <location>
        <begin position="248"/>
        <end position="269"/>
    </location>
</feature>
<dbReference type="CDD" id="cd12797">
    <property type="entry name" value="M23_peptidase"/>
    <property type="match status" value="1"/>
</dbReference>
<organism evidence="4 5">
    <name type="scientific">Paramuribaculum intestinale</name>
    <dbReference type="NCBI Taxonomy" id="2094151"/>
    <lineage>
        <taxon>Bacteria</taxon>
        <taxon>Pseudomonadati</taxon>
        <taxon>Bacteroidota</taxon>
        <taxon>Bacteroidia</taxon>
        <taxon>Bacteroidales</taxon>
        <taxon>Muribaculaceae</taxon>
        <taxon>Paramuribaculum</taxon>
    </lineage>
</organism>
<dbReference type="Proteomes" id="UP000244925">
    <property type="component" value="Unassembled WGS sequence"/>
</dbReference>
<comment type="caution">
    <text evidence="4">The sequence shown here is derived from an EMBL/GenBank/DDBJ whole genome shotgun (WGS) entry which is preliminary data.</text>
</comment>
<dbReference type="AlphaFoldDB" id="A0A2V1J1C7"/>
<dbReference type="RefSeq" id="WP_107034847.1">
    <property type="nucleotide sequence ID" value="NZ_CAOLHR010000002.1"/>
</dbReference>
<evidence type="ECO:0000256" key="2">
    <source>
        <dbReference type="SAM" id="SignalP"/>
    </source>
</evidence>
<dbReference type="PANTHER" id="PTHR21666">
    <property type="entry name" value="PEPTIDASE-RELATED"/>
    <property type="match status" value="1"/>
</dbReference>
<keyword evidence="5" id="KW-1185">Reference proteome</keyword>
<dbReference type="PANTHER" id="PTHR21666:SF270">
    <property type="entry name" value="MUREIN HYDROLASE ACTIVATOR ENVC"/>
    <property type="match status" value="1"/>
</dbReference>
<dbReference type="GO" id="GO:0004222">
    <property type="term" value="F:metalloendopeptidase activity"/>
    <property type="evidence" value="ECO:0007669"/>
    <property type="project" value="TreeGrafter"/>
</dbReference>
<evidence type="ECO:0000259" key="3">
    <source>
        <dbReference type="Pfam" id="PF01551"/>
    </source>
</evidence>
<sequence length="269" mass="30340">MIQLKHIAVAAAMTVMSAMMPAQAQFKLPDNHNKEHEDLLASQKPLSADIKVINTLKYISELSKVEMPDEAEVYGEYWESASVNPYVNAVIPDTKDIDVSGYYHPVPGHVTSNYGYRPRFGRVHRGIDLKLAVGDTVRAAFDGKIRMTKFERRGYGYYVVIRHDNGMETVYGHLSRFLVKPDQRVKAGEPIALGGNTGRSTGPHLHFETRFMGVAINPTQIIDFENKVTHKDVFSFNKAVHNKVVAKKRTTARRKATARRATKRTSKKR</sequence>
<dbReference type="InterPro" id="IPR016047">
    <property type="entry name" value="M23ase_b-sheet_dom"/>
</dbReference>
<feature type="signal peptide" evidence="2">
    <location>
        <begin position="1"/>
        <end position="24"/>
    </location>
</feature>
<evidence type="ECO:0000256" key="1">
    <source>
        <dbReference type="SAM" id="MobiDB-lite"/>
    </source>
</evidence>